<evidence type="ECO:0000313" key="1">
    <source>
        <dbReference type="Proteomes" id="UP000887563"/>
    </source>
</evidence>
<reference evidence="2" key="1">
    <citation type="submission" date="2022-11" db="UniProtKB">
        <authorList>
            <consortium name="WormBaseParasite"/>
        </authorList>
    </citation>
    <scope>IDENTIFICATION</scope>
</reference>
<name>A0A914MUV9_MELIC</name>
<dbReference type="Proteomes" id="UP000887563">
    <property type="component" value="Unplaced"/>
</dbReference>
<organism evidence="1 2">
    <name type="scientific">Meloidogyne incognita</name>
    <name type="common">Southern root-knot nematode worm</name>
    <name type="synonym">Oxyuris incognita</name>
    <dbReference type="NCBI Taxonomy" id="6306"/>
    <lineage>
        <taxon>Eukaryota</taxon>
        <taxon>Metazoa</taxon>
        <taxon>Ecdysozoa</taxon>
        <taxon>Nematoda</taxon>
        <taxon>Chromadorea</taxon>
        <taxon>Rhabditida</taxon>
        <taxon>Tylenchina</taxon>
        <taxon>Tylenchomorpha</taxon>
        <taxon>Tylenchoidea</taxon>
        <taxon>Meloidogynidae</taxon>
        <taxon>Meloidogyninae</taxon>
        <taxon>Meloidogyne</taxon>
        <taxon>Meloidogyne incognita group</taxon>
    </lineage>
</organism>
<evidence type="ECO:0000313" key="2">
    <source>
        <dbReference type="WBParaSite" id="Minc3s02477g30242"/>
    </source>
</evidence>
<protein>
    <submittedName>
        <fullName evidence="2">Uncharacterized protein</fullName>
    </submittedName>
</protein>
<accession>A0A914MUV9</accession>
<dbReference type="WBParaSite" id="Minc3s02477g30242">
    <property type="protein sequence ID" value="Minc3s02477g30242"/>
    <property type="gene ID" value="Minc3s02477g30242"/>
</dbReference>
<dbReference type="AlphaFoldDB" id="A0A914MUV9"/>
<proteinExistence type="predicted"/>
<keyword evidence="1" id="KW-1185">Reference proteome</keyword>
<sequence length="129" mass="14946">MDTLQTICFLKLIFRVIPRQKRLSIVGPPNKINLYIDESIEIGFSLLNNLEDCEDLNNVRIICQKVYCEEDSNIQQQRKVVQQKFDSAPILNTLDLNDSVHGYTFVPISNQEISEFFAKEKSVKYTRSS</sequence>